<keyword evidence="3" id="KW-1185">Reference proteome</keyword>
<sequence>MGKYLTVEEVAEQLQVSSRTVHRWIRDEGLPAIKLARAVRVDADDLAGWLAGRKTGGRSHA</sequence>
<comment type="caution">
    <text evidence="2">The sequence shown here is derived from an EMBL/GenBank/DDBJ whole genome shotgun (WGS) entry which is preliminary data.</text>
</comment>
<dbReference type="EMBL" id="JABBVZ010000056">
    <property type="protein sequence ID" value="NMP23560.1"/>
    <property type="molecule type" value="Genomic_DNA"/>
</dbReference>
<dbReference type="NCBIfam" id="TIGR01764">
    <property type="entry name" value="excise"/>
    <property type="match status" value="1"/>
</dbReference>
<dbReference type="InterPro" id="IPR001387">
    <property type="entry name" value="Cro/C1-type_HTH"/>
</dbReference>
<dbReference type="InterPro" id="IPR036388">
    <property type="entry name" value="WH-like_DNA-bd_sf"/>
</dbReference>
<dbReference type="RefSeq" id="WP_169100952.1">
    <property type="nucleotide sequence ID" value="NZ_JABBVZ010000056.1"/>
</dbReference>
<dbReference type="Proteomes" id="UP000533476">
    <property type="component" value="Unassembled WGS sequence"/>
</dbReference>
<reference evidence="2 3" key="1">
    <citation type="submission" date="2020-04" db="EMBL/GenBank/DDBJ databases">
        <authorList>
            <person name="Zhang R."/>
            <person name="Schippers A."/>
        </authorList>
    </citation>
    <scope>NUCLEOTIDE SEQUENCE [LARGE SCALE GENOMIC DNA]</scope>
    <source>
        <strain evidence="2 3">DSM 109850</strain>
    </source>
</reference>
<dbReference type="Gene3D" id="1.10.10.10">
    <property type="entry name" value="Winged helix-like DNA-binding domain superfamily/Winged helix DNA-binding domain"/>
    <property type="match status" value="1"/>
</dbReference>
<protein>
    <submittedName>
        <fullName evidence="2">Helix-turn-helix domain-containing protein</fullName>
    </submittedName>
</protein>
<evidence type="ECO:0000313" key="3">
    <source>
        <dbReference type="Proteomes" id="UP000533476"/>
    </source>
</evidence>
<dbReference type="PROSITE" id="PS50943">
    <property type="entry name" value="HTH_CROC1"/>
    <property type="match status" value="1"/>
</dbReference>
<accession>A0A7Y0L5F4</accession>
<evidence type="ECO:0000313" key="2">
    <source>
        <dbReference type="EMBL" id="NMP23560.1"/>
    </source>
</evidence>
<organism evidence="2 3">
    <name type="scientific">Sulfobacillus harzensis</name>
    <dbReference type="NCBI Taxonomy" id="2729629"/>
    <lineage>
        <taxon>Bacteria</taxon>
        <taxon>Bacillati</taxon>
        <taxon>Bacillota</taxon>
        <taxon>Clostridia</taxon>
        <taxon>Eubacteriales</taxon>
        <taxon>Clostridiales Family XVII. Incertae Sedis</taxon>
        <taxon>Sulfobacillus</taxon>
    </lineage>
</organism>
<dbReference type="GO" id="GO:0003677">
    <property type="term" value="F:DNA binding"/>
    <property type="evidence" value="ECO:0007669"/>
    <property type="project" value="InterPro"/>
</dbReference>
<gene>
    <name evidence="2" type="ORF">HIJ39_14530</name>
</gene>
<dbReference type="Pfam" id="PF12728">
    <property type="entry name" value="HTH_17"/>
    <property type="match status" value="1"/>
</dbReference>
<dbReference type="SUPFAM" id="SSF46955">
    <property type="entry name" value="Putative DNA-binding domain"/>
    <property type="match status" value="1"/>
</dbReference>
<name>A0A7Y0L5F4_9FIRM</name>
<proteinExistence type="predicted"/>
<dbReference type="InterPro" id="IPR010093">
    <property type="entry name" value="SinI_DNA-bd"/>
</dbReference>
<dbReference type="InterPro" id="IPR041657">
    <property type="entry name" value="HTH_17"/>
</dbReference>
<dbReference type="InterPro" id="IPR009061">
    <property type="entry name" value="DNA-bd_dom_put_sf"/>
</dbReference>
<dbReference type="AlphaFoldDB" id="A0A7Y0L5F4"/>
<feature type="domain" description="HTH cro/C1-type" evidence="1">
    <location>
        <begin position="5"/>
        <end position="46"/>
    </location>
</feature>
<evidence type="ECO:0000259" key="1">
    <source>
        <dbReference type="PROSITE" id="PS50943"/>
    </source>
</evidence>